<dbReference type="Gene3D" id="3.40.50.1820">
    <property type="entry name" value="alpha/beta hydrolase"/>
    <property type="match status" value="1"/>
</dbReference>
<dbReference type="RefSeq" id="XP_018035940.1">
    <property type="nucleotide sequence ID" value="XM_018174352.1"/>
</dbReference>
<dbReference type="AlphaFoldDB" id="A0A177CD57"/>
<dbReference type="InParanoid" id="A0A177CD57"/>
<dbReference type="OrthoDB" id="6415022at2759"/>
<dbReference type="InterPro" id="IPR029058">
    <property type="entry name" value="AB_hydrolase_fold"/>
</dbReference>
<accession>A0A177CD57</accession>
<dbReference type="PANTHER" id="PTHR13136:SF11">
    <property type="entry name" value="TESTIS-EXPRESSED PROTEIN 30"/>
    <property type="match status" value="1"/>
</dbReference>
<organism evidence="2 3">
    <name type="scientific">Paraphaeosphaeria sporulosa</name>
    <dbReference type="NCBI Taxonomy" id="1460663"/>
    <lineage>
        <taxon>Eukaryota</taxon>
        <taxon>Fungi</taxon>
        <taxon>Dikarya</taxon>
        <taxon>Ascomycota</taxon>
        <taxon>Pezizomycotina</taxon>
        <taxon>Dothideomycetes</taxon>
        <taxon>Pleosporomycetidae</taxon>
        <taxon>Pleosporales</taxon>
        <taxon>Massarineae</taxon>
        <taxon>Didymosphaeriaceae</taxon>
        <taxon>Paraphaeosphaeria</taxon>
    </lineage>
</organism>
<keyword evidence="3" id="KW-1185">Reference proteome</keyword>
<dbReference type="STRING" id="1460663.A0A177CD57"/>
<evidence type="ECO:0000313" key="2">
    <source>
        <dbReference type="EMBL" id="OAG05575.1"/>
    </source>
</evidence>
<dbReference type="EMBL" id="KV441552">
    <property type="protein sequence ID" value="OAG05575.1"/>
    <property type="molecule type" value="Genomic_DNA"/>
</dbReference>
<gene>
    <name evidence="2" type="ORF">CC84DRAFT_1090412</name>
</gene>
<dbReference type="PANTHER" id="PTHR13136">
    <property type="entry name" value="TESTIS DEVELOPMENT PROTEIN PRTD"/>
    <property type="match status" value="1"/>
</dbReference>
<dbReference type="Pfam" id="PF20408">
    <property type="entry name" value="Abhydrolase_11"/>
    <property type="match status" value="1"/>
</dbReference>
<name>A0A177CD57_9PLEO</name>
<protein>
    <recommendedName>
        <fullName evidence="1">KANL3/Tex30 alpha/beta hydrolase-like domain-containing protein</fullName>
    </recommendedName>
</protein>
<dbReference type="InterPro" id="IPR026555">
    <property type="entry name" value="NSL3/Tex30"/>
</dbReference>
<dbReference type="SUPFAM" id="SSF53474">
    <property type="entry name" value="alpha/beta-Hydrolases"/>
    <property type="match status" value="1"/>
</dbReference>
<dbReference type="GeneID" id="28757838"/>
<sequence length="214" mass="22969">MICHQYPNSPHATLATPGLIFTHGAGGTLDAPAVVNFCTGYSVVHPVLSFQGSMNFNARVKGFHVSISYLRLEKQSLTLGGRSMGARAAVIAGTEILSSEDGQSELSLVLVSYPLKGPKDVRDQILLDLPASVRVLFVIGEKDAMCPLDLLEETRKKMAAKTRLVVVRGADHGMHVRPVAEEKRLGEEAGRLAAAWVGGEADDNDIHIGRDEEG</sequence>
<evidence type="ECO:0000313" key="3">
    <source>
        <dbReference type="Proteomes" id="UP000077069"/>
    </source>
</evidence>
<reference evidence="2 3" key="1">
    <citation type="submission" date="2016-05" db="EMBL/GenBank/DDBJ databases">
        <title>Comparative analysis of secretome profiles of manganese(II)-oxidizing ascomycete fungi.</title>
        <authorList>
            <consortium name="DOE Joint Genome Institute"/>
            <person name="Zeiner C.A."/>
            <person name="Purvine S.O."/>
            <person name="Zink E.M."/>
            <person name="Wu S."/>
            <person name="Pasa-Tolic L."/>
            <person name="Chaput D.L."/>
            <person name="Haridas S."/>
            <person name="Grigoriev I.V."/>
            <person name="Santelli C.M."/>
            <person name="Hansel C.M."/>
        </authorList>
    </citation>
    <scope>NUCLEOTIDE SEQUENCE [LARGE SCALE GENOMIC DNA]</scope>
    <source>
        <strain evidence="2 3">AP3s5-JAC2a</strain>
    </source>
</reference>
<feature type="domain" description="KANL3/Tex30 alpha/beta hydrolase-like" evidence="1">
    <location>
        <begin position="67"/>
        <end position="179"/>
    </location>
</feature>
<evidence type="ECO:0000259" key="1">
    <source>
        <dbReference type="Pfam" id="PF20408"/>
    </source>
</evidence>
<dbReference type="Proteomes" id="UP000077069">
    <property type="component" value="Unassembled WGS sequence"/>
</dbReference>
<proteinExistence type="predicted"/>
<dbReference type="InterPro" id="IPR046879">
    <property type="entry name" value="KANL3/Tex30_Abhydrolase"/>
</dbReference>